<reference evidence="1" key="1">
    <citation type="submission" date="2018-05" db="EMBL/GenBank/DDBJ databases">
        <authorList>
            <person name="Lanie J.A."/>
            <person name="Ng W.-L."/>
            <person name="Kazmierczak K.M."/>
            <person name="Andrzejewski T.M."/>
            <person name="Davidsen T.M."/>
            <person name="Wayne K.J."/>
            <person name="Tettelin H."/>
            <person name="Glass J.I."/>
            <person name="Rusch D."/>
            <person name="Podicherti R."/>
            <person name="Tsui H.-C.T."/>
            <person name="Winkler M.E."/>
        </authorList>
    </citation>
    <scope>NUCLEOTIDE SEQUENCE</scope>
</reference>
<dbReference type="EMBL" id="UINC01171631">
    <property type="protein sequence ID" value="SVD76298.1"/>
    <property type="molecule type" value="Genomic_DNA"/>
</dbReference>
<proteinExistence type="predicted"/>
<accession>A0A382Y1B0</accession>
<gene>
    <name evidence="1" type="ORF">METZ01_LOCUS429152</name>
</gene>
<dbReference type="GO" id="GO:0016705">
    <property type="term" value="F:oxidoreductase activity, acting on paired donors, with incorporation or reduction of molecular oxygen"/>
    <property type="evidence" value="ECO:0007669"/>
    <property type="project" value="InterPro"/>
</dbReference>
<dbReference type="AlphaFoldDB" id="A0A382Y1B0"/>
<organism evidence="1">
    <name type="scientific">marine metagenome</name>
    <dbReference type="NCBI Taxonomy" id="408172"/>
    <lineage>
        <taxon>unclassified sequences</taxon>
        <taxon>metagenomes</taxon>
        <taxon>ecological metagenomes</taxon>
    </lineage>
</organism>
<evidence type="ECO:0008006" key="2">
    <source>
        <dbReference type="Google" id="ProtNLM"/>
    </source>
</evidence>
<protein>
    <recommendedName>
        <fullName evidence="2">Luciferase-like domain-containing protein</fullName>
    </recommendedName>
</protein>
<evidence type="ECO:0000313" key="1">
    <source>
        <dbReference type="EMBL" id="SVD76298.1"/>
    </source>
</evidence>
<dbReference type="SUPFAM" id="SSF51679">
    <property type="entry name" value="Bacterial luciferase-like"/>
    <property type="match status" value="1"/>
</dbReference>
<dbReference type="Gene3D" id="3.20.20.30">
    <property type="entry name" value="Luciferase-like domain"/>
    <property type="match status" value="1"/>
</dbReference>
<name>A0A382Y1B0_9ZZZZ</name>
<feature type="non-terminal residue" evidence="1">
    <location>
        <position position="1"/>
    </location>
</feature>
<sequence length="66" mass="7425">ARESDYRKAADLIPDDLVKSLMAAGTSRQCRENVEEYVDAGVTCPILYPLMNDMRPVIDAFADWSM</sequence>
<dbReference type="InterPro" id="IPR036661">
    <property type="entry name" value="Luciferase-like_sf"/>
</dbReference>